<dbReference type="Pfam" id="PF14099">
    <property type="entry name" value="Polysacc_lyase"/>
    <property type="match status" value="1"/>
</dbReference>
<keyword evidence="3" id="KW-1185">Reference proteome</keyword>
<dbReference type="InterPro" id="IPR025975">
    <property type="entry name" value="Polysacc_lyase"/>
</dbReference>
<sequence length="252" mass="28409">MLLLVALGASAAQATQSFSNTGTKAGWDQIYTEDKGTVDEVTNIVYKGPTALKMTQTWDPSWTGRFHSEVFHYNAYKKGDAGFYGFAFRLQENWEFNGDQSYNLAQFITDFSDLGCGEDSMPSAMVFLEGDQIGTRVKYGDVCPTSSQKSTYWRDLKTVTPGVWHRVVIQASWKSDSTGYYKMWYDGEKVAEHYDIATTVSDGRAFQFRVGLYANGWHDDAGGYTGSQTFRQVWFDQIGLGSEFKDADPDQW</sequence>
<evidence type="ECO:0000256" key="1">
    <source>
        <dbReference type="SAM" id="SignalP"/>
    </source>
</evidence>
<keyword evidence="1" id="KW-0732">Signal</keyword>
<organism evidence="2 3">
    <name type="scientific">Diatrype stigma</name>
    <dbReference type="NCBI Taxonomy" id="117547"/>
    <lineage>
        <taxon>Eukaryota</taxon>
        <taxon>Fungi</taxon>
        <taxon>Dikarya</taxon>
        <taxon>Ascomycota</taxon>
        <taxon>Pezizomycotina</taxon>
        <taxon>Sordariomycetes</taxon>
        <taxon>Xylariomycetidae</taxon>
        <taxon>Xylariales</taxon>
        <taxon>Diatrypaceae</taxon>
        <taxon>Diatrype</taxon>
    </lineage>
</organism>
<dbReference type="Proteomes" id="UP001320420">
    <property type="component" value="Unassembled WGS sequence"/>
</dbReference>
<reference evidence="2 3" key="1">
    <citation type="submission" date="2024-02" db="EMBL/GenBank/DDBJ databases">
        <title>De novo assembly and annotation of 12 fungi associated with fruit tree decline syndrome in Ontario, Canada.</title>
        <authorList>
            <person name="Sulman M."/>
            <person name="Ellouze W."/>
            <person name="Ilyukhin E."/>
        </authorList>
    </citation>
    <scope>NUCLEOTIDE SEQUENCE [LARGE SCALE GENOMIC DNA]</scope>
    <source>
        <strain evidence="2 3">M11/M66-122</strain>
    </source>
</reference>
<feature type="signal peptide" evidence="1">
    <location>
        <begin position="1"/>
        <end position="17"/>
    </location>
</feature>
<dbReference type="EMBL" id="JAKJXP020000012">
    <property type="protein sequence ID" value="KAK7755599.1"/>
    <property type="molecule type" value="Genomic_DNA"/>
</dbReference>
<dbReference type="Gene3D" id="2.60.120.200">
    <property type="match status" value="1"/>
</dbReference>
<dbReference type="AlphaFoldDB" id="A0AAN9YV86"/>
<comment type="caution">
    <text evidence="2">The sequence shown here is derived from an EMBL/GenBank/DDBJ whole genome shotgun (WGS) entry which is preliminary data.</text>
</comment>
<proteinExistence type="predicted"/>
<feature type="chain" id="PRO_5042912976" description="Polysaccharide lyase" evidence="1">
    <location>
        <begin position="18"/>
        <end position="252"/>
    </location>
</feature>
<accession>A0AAN9YV86</accession>
<gene>
    <name evidence="2" type="ORF">SLS62_002534</name>
</gene>
<protein>
    <recommendedName>
        <fullName evidence="4">Polysaccharide lyase</fullName>
    </recommendedName>
</protein>
<evidence type="ECO:0000313" key="3">
    <source>
        <dbReference type="Proteomes" id="UP001320420"/>
    </source>
</evidence>
<evidence type="ECO:0008006" key="4">
    <source>
        <dbReference type="Google" id="ProtNLM"/>
    </source>
</evidence>
<evidence type="ECO:0000313" key="2">
    <source>
        <dbReference type="EMBL" id="KAK7755599.1"/>
    </source>
</evidence>
<name>A0AAN9YV86_9PEZI</name>